<dbReference type="RefSeq" id="WP_106193851.1">
    <property type="nucleotide sequence ID" value="NZ_PVTF01000014.1"/>
</dbReference>
<name>A0A2T0SPJ5_9PSEU</name>
<reference evidence="1 2" key="1">
    <citation type="submission" date="2018-03" db="EMBL/GenBank/DDBJ databases">
        <title>Genomic Encyclopedia of Archaeal and Bacterial Type Strains, Phase II (KMG-II): from individual species to whole genera.</title>
        <authorList>
            <person name="Goeker M."/>
        </authorList>
    </citation>
    <scope>NUCLEOTIDE SEQUENCE [LARGE SCALE GENOMIC DNA]</scope>
    <source>
        <strain evidence="1 2">DSM 44720</strain>
    </source>
</reference>
<gene>
    <name evidence="1" type="ORF">CLV43_114248</name>
</gene>
<comment type="caution">
    <text evidence="1">The sequence shown here is derived from an EMBL/GenBank/DDBJ whole genome shotgun (WGS) entry which is preliminary data.</text>
</comment>
<dbReference type="Proteomes" id="UP000239494">
    <property type="component" value="Unassembled WGS sequence"/>
</dbReference>
<sequence length="150" mass="15287">MTFQAGQKITAADLNRAAPSTSTQLTNISDTGTLTSAVYTDTLSGAINATLAFVTPPSGSIEVTIHAAIDNSSTNYTYVSFRISGAAGTVAASDDYAISANGTDDHTASRTTIIPGLTPGAAGTITMQYRVSAGTGTVDHRSIIQKPMPG</sequence>
<evidence type="ECO:0000313" key="2">
    <source>
        <dbReference type="Proteomes" id="UP000239494"/>
    </source>
</evidence>
<proteinExistence type="predicted"/>
<keyword evidence="2" id="KW-1185">Reference proteome</keyword>
<organism evidence="1 2">
    <name type="scientific">Umezawaea tangerina</name>
    <dbReference type="NCBI Taxonomy" id="84725"/>
    <lineage>
        <taxon>Bacteria</taxon>
        <taxon>Bacillati</taxon>
        <taxon>Actinomycetota</taxon>
        <taxon>Actinomycetes</taxon>
        <taxon>Pseudonocardiales</taxon>
        <taxon>Pseudonocardiaceae</taxon>
        <taxon>Umezawaea</taxon>
    </lineage>
</organism>
<dbReference type="OrthoDB" id="5193571at2"/>
<protein>
    <submittedName>
        <fullName evidence="1">Uncharacterized protein</fullName>
    </submittedName>
</protein>
<evidence type="ECO:0000313" key="1">
    <source>
        <dbReference type="EMBL" id="PRY35330.1"/>
    </source>
</evidence>
<accession>A0A2T0SPJ5</accession>
<dbReference type="AlphaFoldDB" id="A0A2T0SPJ5"/>
<dbReference type="EMBL" id="PVTF01000014">
    <property type="protein sequence ID" value="PRY35330.1"/>
    <property type="molecule type" value="Genomic_DNA"/>
</dbReference>